<comment type="caution">
    <text evidence="5">The sequence shown here is derived from an EMBL/GenBank/DDBJ whole genome shotgun (WGS) entry which is preliminary data.</text>
</comment>
<keyword evidence="2" id="KW-0238">DNA-binding</keyword>
<keyword evidence="1" id="KW-0805">Transcription regulation</keyword>
<reference evidence="5" key="1">
    <citation type="submission" date="2020-10" db="EMBL/GenBank/DDBJ databases">
        <authorList>
            <person name="Gilroy R."/>
        </authorList>
    </citation>
    <scope>NUCLEOTIDE SEQUENCE</scope>
    <source>
        <strain evidence="5">CHK157-1446</strain>
    </source>
</reference>
<dbReference type="SUPFAM" id="SSF51215">
    <property type="entry name" value="Regulatory protein AraC"/>
    <property type="match status" value="1"/>
</dbReference>
<evidence type="ECO:0000313" key="6">
    <source>
        <dbReference type="Proteomes" id="UP000823982"/>
    </source>
</evidence>
<evidence type="ECO:0000259" key="4">
    <source>
        <dbReference type="PROSITE" id="PS01124"/>
    </source>
</evidence>
<dbReference type="Gene3D" id="1.10.10.60">
    <property type="entry name" value="Homeodomain-like"/>
    <property type="match status" value="2"/>
</dbReference>
<dbReference type="PRINTS" id="PR00032">
    <property type="entry name" value="HTHARAC"/>
</dbReference>
<dbReference type="SMART" id="SM00342">
    <property type="entry name" value="HTH_ARAC"/>
    <property type="match status" value="1"/>
</dbReference>
<dbReference type="Pfam" id="PF12833">
    <property type="entry name" value="HTH_18"/>
    <property type="match status" value="1"/>
</dbReference>
<dbReference type="SUPFAM" id="SSF46689">
    <property type="entry name" value="Homeodomain-like"/>
    <property type="match status" value="2"/>
</dbReference>
<accession>A0A9D1JHM7</accession>
<dbReference type="PROSITE" id="PS00041">
    <property type="entry name" value="HTH_ARAC_FAMILY_1"/>
    <property type="match status" value="1"/>
</dbReference>
<dbReference type="InterPro" id="IPR020449">
    <property type="entry name" value="Tscrpt_reg_AraC-type_HTH"/>
</dbReference>
<dbReference type="AlphaFoldDB" id="A0A9D1JHM7"/>
<dbReference type="InterPro" id="IPR018060">
    <property type="entry name" value="HTH_AraC"/>
</dbReference>
<keyword evidence="3" id="KW-0804">Transcription</keyword>
<feature type="domain" description="HTH araC/xylS-type" evidence="4">
    <location>
        <begin position="161"/>
        <end position="259"/>
    </location>
</feature>
<dbReference type="GO" id="GO:0043565">
    <property type="term" value="F:sequence-specific DNA binding"/>
    <property type="evidence" value="ECO:0007669"/>
    <property type="project" value="InterPro"/>
</dbReference>
<dbReference type="Proteomes" id="UP000823982">
    <property type="component" value="Unassembled WGS sequence"/>
</dbReference>
<evidence type="ECO:0000256" key="1">
    <source>
        <dbReference type="ARBA" id="ARBA00023015"/>
    </source>
</evidence>
<proteinExistence type="predicted"/>
<dbReference type="InterPro" id="IPR009057">
    <property type="entry name" value="Homeodomain-like_sf"/>
</dbReference>
<organism evidence="5 6">
    <name type="scientific">Candidatus Faeciplasma gallinarum</name>
    <dbReference type="NCBI Taxonomy" id="2840799"/>
    <lineage>
        <taxon>Bacteria</taxon>
        <taxon>Bacillati</taxon>
        <taxon>Bacillota</taxon>
        <taxon>Clostridia</taxon>
        <taxon>Eubacteriales</taxon>
        <taxon>Oscillospiraceae</taxon>
        <taxon>Oscillospiraceae incertae sedis</taxon>
        <taxon>Candidatus Faeciplasma</taxon>
    </lineage>
</organism>
<dbReference type="EMBL" id="DVIR01000032">
    <property type="protein sequence ID" value="HIS24433.1"/>
    <property type="molecule type" value="Genomic_DNA"/>
</dbReference>
<evidence type="ECO:0000256" key="3">
    <source>
        <dbReference type="ARBA" id="ARBA00023163"/>
    </source>
</evidence>
<sequence length="267" mass="31570">MKNVYTAFEEQIHIDTIKHYANWRMPYMHYHSVYELLLINKGGFSQLVDDRILTGYQYDVFTIPPYMMHKNNGGMDHERTAVNFPIEYLKKYYTQAAIEELLSCYDKEMHTLSREDFNYIFSELMELKKHPEEFYRLANVLMVIKRSDRYQTTVLPKSKSGGISEYINRHYNEITGLSQLAEKFCVSKEHLCRVFKSDTGMTVSEYTSKVRIKHACDMLRTTDKKVTDIAFAVGYESLGYFNRVFKKEMGLSPSDFRKEQFQETQND</sequence>
<dbReference type="PANTHER" id="PTHR43280">
    <property type="entry name" value="ARAC-FAMILY TRANSCRIPTIONAL REGULATOR"/>
    <property type="match status" value="1"/>
</dbReference>
<gene>
    <name evidence="5" type="ORF">IAD01_03420</name>
</gene>
<dbReference type="PANTHER" id="PTHR43280:SF28">
    <property type="entry name" value="HTH-TYPE TRANSCRIPTIONAL ACTIVATOR RHAS"/>
    <property type="match status" value="1"/>
</dbReference>
<dbReference type="PROSITE" id="PS01124">
    <property type="entry name" value="HTH_ARAC_FAMILY_2"/>
    <property type="match status" value="1"/>
</dbReference>
<evidence type="ECO:0000313" key="5">
    <source>
        <dbReference type="EMBL" id="HIS24433.1"/>
    </source>
</evidence>
<protein>
    <submittedName>
        <fullName evidence="5">Helix-turn-helix transcriptional regulator</fullName>
    </submittedName>
</protein>
<reference evidence="5" key="2">
    <citation type="journal article" date="2021" name="PeerJ">
        <title>Extensive microbial diversity within the chicken gut microbiome revealed by metagenomics and culture.</title>
        <authorList>
            <person name="Gilroy R."/>
            <person name="Ravi A."/>
            <person name="Getino M."/>
            <person name="Pursley I."/>
            <person name="Horton D.L."/>
            <person name="Alikhan N.F."/>
            <person name="Baker D."/>
            <person name="Gharbi K."/>
            <person name="Hall N."/>
            <person name="Watson M."/>
            <person name="Adriaenssens E.M."/>
            <person name="Foster-Nyarko E."/>
            <person name="Jarju S."/>
            <person name="Secka A."/>
            <person name="Antonio M."/>
            <person name="Oren A."/>
            <person name="Chaudhuri R.R."/>
            <person name="La Ragione R."/>
            <person name="Hildebrand F."/>
            <person name="Pallen M.J."/>
        </authorList>
    </citation>
    <scope>NUCLEOTIDE SEQUENCE</scope>
    <source>
        <strain evidence="5">CHK157-1446</strain>
    </source>
</reference>
<name>A0A9D1JHM7_9FIRM</name>
<evidence type="ECO:0000256" key="2">
    <source>
        <dbReference type="ARBA" id="ARBA00023125"/>
    </source>
</evidence>
<dbReference type="GO" id="GO:0003700">
    <property type="term" value="F:DNA-binding transcription factor activity"/>
    <property type="evidence" value="ECO:0007669"/>
    <property type="project" value="InterPro"/>
</dbReference>
<dbReference type="InterPro" id="IPR037923">
    <property type="entry name" value="HTH-like"/>
</dbReference>
<dbReference type="InterPro" id="IPR018062">
    <property type="entry name" value="HTH_AraC-typ_CS"/>
</dbReference>